<sequence>MCRYALGKLGPSSCQRAGHRQASREGGGEGTEGGKRTAEERRSIKEEKVKVKAKRAEEKEQREQQAKSGYRCAIAAHLCRGRRARTQRAPQAGDEERSEHAHRLCGCAGGVEQGRCEHREEVPFGEQSEQSKPRS</sequence>
<gene>
    <name evidence="2" type="ORF">NDU88_003006</name>
</gene>
<evidence type="ECO:0000313" key="3">
    <source>
        <dbReference type="Proteomes" id="UP001066276"/>
    </source>
</evidence>
<name>A0AAV7M288_PLEWA</name>
<dbReference type="EMBL" id="JANPWB010000014">
    <property type="protein sequence ID" value="KAJ1097890.1"/>
    <property type="molecule type" value="Genomic_DNA"/>
</dbReference>
<evidence type="ECO:0000313" key="2">
    <source>
        <dbReference type="EMBL" id="KAJ1097890.1"/>
    </source>
</evidence>
<dbReference type="AlphaFoldDB" id="A0AAV7M288"/>
<evidence type="ECO:0000256" key="1">
    <source>
        <dbReference type="SAM" id="MobiDB-lite"/>
    </source>
</evidence>
<reference evidence="2" key="1">
    <citation type="journal article" date="2022" name="bioRxiv">
        <title>Sequencing and chromosome-scale assembly of the giantPleurodeles waltlgenome.</title>
        <authorList>
            <person name="Brown T."/>
            <person name="Elewa A."/>
            <person name="Iarovenko S."/>
            <person name="Subramanian E."/>
            <person name="Araus A.J."/>
            <person name="Petzold A."/>
            <person name="Susuki M."/>
            <person name="Suzuki K.-i.T."/>
            <person name="Hayashi T."/>
            <person name="Toyoda A."/>
            <person name="Oliveira C."/>
            <person name="Osipova E."/>
            <person name="Leigh N.D."/>
            <person name="Simon A."/>
            <person name="Yun M.H."/>
        </authorList>
    </citation>
    <scope>NUCLEOTIDE SEQUENCE</scope>
    <source>
        <strain evidence="2">20211129_DDA</strain>
        <tissue evidence="2">Liver</tissue>
    </source>
</reference>
<dbReference type="Proteomes" id="UP001066276">
    <property type="component" value="Chromosome 10"/>
</dbReference>
<feature type="compositionally biased region" description="Basic and acidic residues" evidence="1">
    <location>
        <begin position="22"/>
        <end position="65"/>
    </location>
</feature>
<keyword evidence="3" id="KW-1185">Reference proteome</keyword>
<feature type="region of interest" description="Disordered" evidence="1">
    <location>
        <begin position="1"/>
        <end position="67"/>
    </location>
</feature>
<accession>A0AAV7M288</accession>
<comment type="caution">
    <text evidence="2">The sequence shown here is derived from an EMBL/GenBank/DDBJ whole genome shotgun (WGS) entry which is preliminary data.</text>
</comment>
<proteinExistence type="predicted"/>
<protein>
    <submittedName>
        <fullName evidence="2">Uncharacterized protein</fullName>
    </submittedName>
</protein>
<organism evidence="2 3">
    <name type="scientific">Pleurodeles waltl</name>
    <name type="common">Iberian ribbed newt</name>
    <dbReference type="NCBI Taxonomy" id="8319"/>
    <lineage>
        <taxon>Eukaryota</taxon>
        <taxon>Metazoa</taxon>
        <taxon>Chordata</taxon>
        <taxon>Craniata</taxon>
        <taxon>Vertebrata</taxon>
        <taxon>Euteleostomi</taxon>
        <taxon>Amphibia</taxon>
        <taxon>Batrachia</taxon>
        <taxon>Caudata</taxon>
        <taxon>Salamandroidea</taxon>
        <taxon>Salamandridae</taxon>
        <taxon>Pleurodelinae</taxon>
        <taxon>Pleurodeles</taxon>
    </lineage>
</organism>